<accession>A0A9P3LIV1</accession>
<evidence type="ECO:0000256" key="1">
    <source>
        <dbReference type="SAM" id="MobiDB-lite"/>
    </source>
</evidence>
<dbReference type="AlphaFoldDB" id="A0A9P3LIV1"/>
<feature type="compositionally biased region" description="Acidic residues" evidence="1">
    <location>
        <begin position="31"/>
        <end position="42"/>
    </location>
</feature>
<keyword evidence="3" id="KW-1185">Reference proteome</keyword>
<name>A0A9P3LIV1_9APHY</name>
<reference evidence="2 3" key="1">
    <citation type="submission" date="2021-08" db="EMBL/GenBank/DDBJ databases">
        <title>Draft Genome Sequence of Phanerochaete sordida strain YK-624.</title>
        <authorList>
            <person name="Mori T."/>
            <person name="Dohra H."/>
            <person name="Suzuki T."/>
            <person name="Kawagishi H."/>
            <person name="Hirai H."/>
        </authorList>
    </citation>
    <scope>NUCLEOTIDE SEQUENCE [LARGE SCALE GENOMIC DNA]</scope>
    <source>
        <strain evidence="2 3">YK-624</strain>
    </source>
</reference>
<evidence type="ECO:0000313" key="2">
    <source>
        <dbReference type="EMBL" id="GJE96054.1"/>
    </source>
</evidence>
<evidence type="ECO:0000313" key="3">
    <source>
        <dbReference type="Proteomes" id="UP000703269"/>
    </source>
</evidence>
<gene>
    <name evidence="2" type="ORF">PsYK624_122470</name>
</gene>
<proteinExistence type="predicted"/>
<feature type="compositionally biased region" description="Basic and acidic residues" evidence="1">
    <location>
        <begin position="46"/>
        <end position="55"/>
    </location>
</feature>
<dbReference type="Proteomes" id="UP000703269">
    <property type="component" value="Unassembled WGS sequence"/>
</dbReference>
<feature type="region of interest" description="Disordered" evidence="1">
    <location>
        <begin position="1"/>
        <end position="102"/>
    </location>
</feature>
<comment type="caution">
    <text evidence="2">The sequence shown here is derived from an EMBL/GenBank/DDBJ whole genome shotgun (WGS) entry which is preliminary data.</text>
</comment>
<organism evidence="2 3">
    <name type="scientific">Phanerochaete sordida</name>
    <dbReference type="NCBI Taxonomy" id="48140"/>
    <lineage>
        <taxon>Eukaryota</taxon>
        <taxon>Fungi</taxon>
        <taxon>Dikarya</taxon>
        <taxon>Basidiomycota</taxon>
        <taxon>Agaricomycotina</taxon>
        <taxon>Agaricomycetes</taxon>
        <taxon>Polyporales</taxon>
        <taxon>Phanerochaetaceae</taxon>
        <taxon>Phanerochaete</taxon>
    </lineage>
</organism>
<dbReference type="EMBL" id="BPQB01000055">
    <property type="protein sequence ID" value="GJE96054.1"/>
    <property type="molecule type" value="Genomic_DNA"/>
</dbReference>
<protein>
    <submittedName>
        <fullName evidence="2">Uncharacterized protein</fullName>
    </submittedName>
</protein>
<sequence>MVNGTRSGLKRAATSSIASPNAKKRVILESDSSDLSEPEDDSQNISHDDVVRDDTPLPAPVFTPAPDSDILDDEDRNPPNSPVEDEEVQDRLPDPNETSITTKTREYFTKSMAERFEAISDLQDPAAAVFPFREIPIHRMHFPTDGIPGLERTDELLIGKQVGKFTCVAALGHNGLVAKSGQKLPDVVSVTFAPLLYADHITAGRILEELSNPRRGS</sequence>